<evidence type="ECO:0000256" key="4">
    <source>
        <dbReference type="ARBA" id="ARBA00022692"/>
    </source>
</evidence>
<keyword evidence="4 11" id="KW-0812">Transmembrane</keyword>
<proteinExistence type="inferred from homology"/>
<evidence type="ECO:0000256" key="6">
    <source>
        <dbReference type="ARBA" id="ARBA00023040"/>
    </source>
</evidence>
<evidence type="ECO:0000313" key="12">
    <source>
        <dbReference type="EMBL" id="KAJ3478320.1"/>
    </source>
</evidence>
<dbReference type="PANTHER" id="PTHR28097">
    <property type="entry name" value="PHEROMONE A FACTOR RECEPTOR"/>
    <property type="match status" value="1"/>
</dbReference>
<reference evidence="12" key="1">
    <citation type="submission" date="2022-07" db="EMBL/GenBank/DDBJ databases">
        <title>Genome Sequence of Physisporinus lineatus.</title>
        <authorList>
            <person name="Buettner E."/>
        </authorList>
    </citation>
    <scope>NUCLEOTIDE SEQUENCE</scope>
    <source>
        <strain evidence="12">VT162</strain>
    </source>
</reference>
<name>A0AAD5UZY5_9APHY</name>
<dbReference type="GO" id="GO:0004932">
    <property type="term" value="F:mating-type factor pheromone receptor activity"/>
    <property type="evidence" value="ECO:0007669"/>
    <property type="project" value="InterPro"/>
</dbReference>
<evidence type="ECO:0000256" key="11">
    <source>
        <dbReference type="SAM" id="Phobius"/>
    </source>
</evidence>
<keyword evidence="13" id="KW-1185">Reference proteome</keyword>
<comment type="subcellular location">
    <subcellularLocation>
        <location evidence="1">Membrane</location>
        <topology evidence="1">Multi-pass membrane protein</topology>
    </subcellularLocation>
</comment>
<feature type="compositionally biased region" description="Basic and acidic residues" evidence="10">
    <location>
        <begin position="287"/>
        <end position="297"/>
    </location>
</feature>
<feature type="transmembrane region" description="Helical" evidence="11">
    <location>
        <begin position="20"/>
        <end position="41"/>
    </location>
</feature>
<keyword evidence="3" id="KW-0589">Pheromone response</keyword>
<evidence type="ECO:0000256" key="10">
    <source>
        <dbReference type="SAM" id="MobiDB-lite"/>
    </source>
</evidence>
<dbReference type="GO" id="GO:0000750">
    <property type="term" value="P:pheromone-dependent signal transduction involved in conjugation with cellular fusion"/>
    <property type="evidence" value="ECO:0007669"/>
    <property type="project" value="TreeGrafter"/>
</dbReference>
<dbReference type="GO" id="GO:0005886">
    <property type="term" value="C:plasma membrane"/>
    <property type="evidence" value="ECO:0007669"/>
    <property type="project" value="TreeGrafter"/>
</dbReference>
<feature type="transmembrane region" description="Helical" evidence="11">
    <location>
        <begin position="61"/>
        <end position="91"/>
    </location>
</feature>
<evidence type="ECO:0000256" key="7">
    <source>
        <dbReference type="ARBA" id="ARBA00023136"/>
    </source>
</evidence>
<feature type="transmembrane region" description="Helical" evidence="11">
    <location>
        <begin position="112"/>
        <end position="138"/>
    </location>
</feature>
<comment type="caution">
    <text evidence="12">The sequence shown here is derived from an EMBL/GenBank/DDBJ whole genome shotgun (WGS) entry which is preliminary data.</text>
</comment>
<keyword evidence="8" id="KW-0675">Receptor</keyword>
<comment type="similarity">
    <text evidence="2">Belongs to the G-protein coupled receptor 4 family.</text>
</comment>
<evidence type="ECO:0000256" key="2">
    <source>
        <dbReference type="ARBA" id="ARBA00011085"/>
    </source>
</evidence>
<dbReference type="PANTHER" id="PTHR28097:SF1">
    <property type="entry name" value="PHEROMONE A FACTOR RECEPTOR"/>
    <property type="match status" value="1"/>
</dbReference>
<dbReference type="EMBL" id="JANAWD010000521">
    <property type="protein sequence ID" value="KAJ3478320.1"/>
    <property type="molecule type" value="Genomic_DNA"/>
</dbReference>
<dbReference type="AlphaFoldDB" id="A0AAD5UZY5"/>
<evidence type="ECO:0000256" key="9">
    <source>
        <dbReference type="ARBA" id="ARBA00023224"/>
    </source>
</evidence>
<evidence type="ECO:0000313" key="13">
    <source>
        <dbReference type="Proteomes" id="UP001212997"/>
    </source>
</evidence>
<dbReference type="Gene3D" id="1.20.1070.10">
    <property type="entry name" value="Rhodopsin 7-helix transmembrane proteins"/>
    <property type="match status" value="1"/>
</dbReference>
<evidence type="ECO:0000256" key="8">
    <source>
        <dbReference type="ARBA" id="ARBA00023170"/>
    </source>
</evidence>
<evidence type="ECO:0000256" key="3">
    <source>
        <dbReference type="ARBA" id="ARBA00022507"/>
    </source>
</evidence>
<dbReference type="PRINTS" id="PR00899">
    <property type="entry name" value="GPCRSTE3"/>
</dbReference>
<accession>A0AAD5UZY5</accession>
<protein>
    <recommendedName>
        <fullName evidence="14">Pheromone receptor</fullName>
    </recommendedName>
</protein>
<dbReference type="InterPro" id="IPR001499">
    <property type="entry name" value="GPCR_STE3"/>
</dbReference>
<keyword evidence="9" id="KW-0807">Transducer</keyword>
<feature type="compositionally biased region" description="Basic and acidic residues" evidence="10">
    <location>
        <begin position="307"/>
        <end position="317"/>
    </location>
</feature>
<organism evidence="12 13">
    <name type="scientific">Meripilus lineatus</name>
    <dbReference type="NCBI Taxonomy" id="2056292"/>
    <lineage>
        <taxon>Eukaryota</taxon>
        <taxon>Fungi</taxon>
        <taxon>Dikarya</taxon>
        <taxon>Basidiomycota</taxon>
        <taxon>Agaricomycotina</taxon>
        <taxon>Agaricomycetes</taxon>
        <taxon>Polyporales</taxon>
        <taxon>Meripilaceae</taxon>
        <taxon>Meripilus</taxon>
    </lineage>
</organism>
<keyword evidence="6" id="KW-0297">G-protein coupled receptor</keyword>
<evidence type="ECO:0000256" key="1">
    <source>
        <dbReference type="ARBA" id="ARBA00004141"/>
    </source>
</evidence>
<keyword evidence="7 11" id="KW-0472">Membrane</keyword>
<feature type="region of interest" description="Disordered" evidence="10">
    <location>
        <begin position="284"/>
        <end position="317"/>
    </location>
</feature>
<evidence type="ECO:0008006" key="14">
    <source>
        <dbReference type="Google" id="ProtNLM"/>
    </source>
</evidence>
<sequence>MIALGKHPAGFSPESKRRVILTDLAIGLSIPLVQLVIFYFVQDHRFDIYEGVGCVESTPNTYLLAVLYTGWPIPIGIISAIYCVITLRVLLRRRTELKRLIASKDGLTSHRYYRLMAMCIIEIVLTIPLCGFVLFISFNELDVYPWNGLADLHQDFGRIDEYSAEEWTSIPGFRMNNVSNQCMTFGCAAVYFCFFGLSEEAREHYRQAYNTSKQWVGLPDTWRRSHSRAPSFSRTGTSQPTIEFAHEASSGVSTTQISSHGISSYGKATSFGSVDPDHISYFPMARLPEKSPPERRGLVQPPRYHTRYGEKNRKPSQ</sequence>
<gene>
    <name evidence="12" type="ORF">NLI96_g9845</name>
</gene>
<keyword evidence="5 11" id="KW-1133">Transmembrane helix</keyword>
<evidence type="ECO:0000256" key="5">
    <source>
        <dbReference type="ARBA" id="ARBA00022989"/>
    </source>
</evidence>
<dbReference type="Proteomes" id="UP001212997">
    <property type="component" value="Unassembled WGS sequence"/>
</dbReference>
<dbReference type="Pfam" id="PF02076">
    <property type="entry name" value="STE3"/>
    <property type="match status" value="1"/>
</dbReference>